<evidence type="ECO:0000256" key="3">
    <source>
        <dbReference type="ARBA" id="ARBA00023002"/>
    </source>
</evidence>
<dbReference type="Proteomes" id="UP001375382">
    <property type="component" value="Unassembled WGS sequence"/>
</dbReference>
<dbReference type="SUPFAM" id="SSF51197">
    <property type="entry name" value="Clavaminate synthase-like"/>
    <property type="match status" value="1"/>
</dbReference>
<reference evidence="5 6" key="1">
    <citation type="journal article" date="2023" name="Ecotoxicol. Environ. Saf.">
        <title>Mercury remediation potential of mercury-resistant strain Rheinheimera metallidurans sp. nov. isolated from a municipal waste dumping site.</title>
        <authorList>
            <person name="Yadav V."/>
            <person name="Manjhi A."/>
            <person name="Vadakedath N."/>
        </authorList>
    </citation>
    <scope>NUCLEOTIDE SEQUENCE [LARGE SCALE GENOMIC DNA]</scope>
    <source>
        <strain evidence="5 6">E-49</strain>
    </source>
</reference>
<dbReference type="EMBL" id="JALAAR010000010">
    <property type="protein sequence ID" value="MEH8018079.1"/>
    <property type="molecule type" value="Genomic_DNA"/>
</dbReference>
<organism evidence="5 6">
    <name type="scientific">Rheinheimera muenzenbergensis</name>
    <dbReference type="NCBI Taxonomy" id="1193628"/>
    <lineage>
        <taxon>Bacteria</taxon>
        <taxon>Pseudomonadati</taxon>
        <taxon>Pseudomonadota</taxon>
        <taxon>Gammaproteobacteria</taxon>
        <taxon>Chromatiales</taxon>
        <taxon>Chromatiaceae</taxon>
        <taxon>Rheinheimera</taxon>
    </lineage>
</organism>
<accession>A0ABU8C8I6</accession>
<name>A0ABU8C8I6_9GAMM</name>
<keyword evidence="3" id="KW-0560">Oxidoreductase</keyword>
<evidence type="ECO:0000259" key="4">
    <source>
        <dbReference type="Pfam" id="PF05118"/>
    </source>
</evidence>
<protein>
    <submittedName>
        <fullName evidence="5">Aspartyl/asparaginyl beta-hydroxylase domain-containing protein</fullName>
    </submittedName>
</protein>
<sequence length="404" mass="45623">MTSTTQLNKAALAQQLHAQLQQAVAAKDSFDVICLTEQILNLTPADVGLHQLLGEAFPLLSMRDDAAVKLQSLVDSYPYAYSSRLVLARYLEMANEVEQAFRHYLIAIKSANLRGFWLNQASTAPWARPFVGHANSFTETHRQQQVREWLEPLQQRFGREAMQRVRKAMLMYSGELPLQIADSRQAPTFLYIPDLPVAPVFDRSLLPFAEQYESAFNDIKSEMQAVLGSKDKFSPFQQEQHGNSLTAGGDWDAYFFHRHGETYQQHHQQCAKTSAALAELPLVHIAAHAPEVCFSLMTPGAHILPHRGVTNSRAVLHFALQVPPQCRLNLCDIGELQWQEGKIFAFDDTYLHEAWNRSQQQRIVLLADIWNPYLEMEEQIAITQLIENIGVLNKSTAGIATIDS</sequence>
<dbReference type="InterPro" id="IPR027443">
    <property type="entry name" value="IPNS-like_sf"/>
</dbReference>
<comment type="caution">
    <text evidence="5">The sequence shown here is derived from an EMBL/GenBank/DDBJ whole genome shotgun (WGS) entry which is preliminary data.</text>
</comment>
<feature type="domain" description="Aspartyl/asparaginy/proline hydroxylase" evidence="4">
    <location>
        <begin position="214"/>
        <end position="372"/>
    </location>
</feature>
<comment type="similarity">
    <text evidence="1">Belongs to the aspartyl/asparaginyl beta-hydroxylase family.</text>
</comment>
<dbReference type="Gene3D" id="1.25.40.10">
    <property type="entry name" value="Tetratricopeptide repeat domain"/>
    <property type="match status" value="1"/>
</dbReference>
<dbReference type="InterPro" id="IPR007803">
    <property type="entry name" value="Asp/Arg/Pro-Hydrxlase"/>
</dbReference>
<keyword evidence="2" id="KW-0223">Dioxygenase</keyword>
<evidence type="ECO:0000313" key="6">
    <source>
        <dbReference type="Proteomes" id="UP001375382"/>
    </source>
</evidence>
<gene>
    <name evidence="5" type="ORF">MN202_12605</name>
</gene>
<evidence type="ECO:0000256" key="2">
    <source>
        <dbReference type="ARBA" id="ARBA00022964"/>
    </source>
</evidence>
<dbReference type="InterPro" id="IPR051821">
    <property type="entry name" value="Asp/Asn_beta-hydroxylase"/>
</dbReference>
<evidence type="ECO:0000313" key="5">
    <source>
        <dbReference type="EMBL" id="MEH8018079.1"/>
    </source>
</evidence>
<dbReference type="InterPro" id="IPR011990">
    <property type="entry name" value="TPR-like_helical_dom_sf"/>
</dbReference>
<dbReference type="PANTHER" id="PTHR46332">
    <property type="entry name" value="ASPARTATE BETA-HYDROXYLASE DOMAIN-CONTAINING PROTEIN 2"/>
    <property type="match status" value="1"/>
</dbReference>
<dbReference type="PANTHER" id="PTHR46332:SF5">
    <property type="entry name" value="ASPARTATE BETA-HYDROXYLASE DOMAIN CONTAINING 2"/>
    <property type="match status" value="1"/>
</dbReference>
<evidence type="ECO:0000256" key="1">
    <source>
        <dbReference type="ARBA" id="ARBA00007730"/>
    </source>
</evidence>
<dbReference type="RefSeq" id="WP_335736487.1">
    <property type="nucleotide sequence ID" value="NZ_JALAAR010000010.1"/>
</dbReference>
<proteinExistence type="inferred from homology"/>
<dbReference type="Gene3D" id="2.60.120.330">
    <property type="entry name" value="B-lactam Antibiotic, Isopenicillin N Synthase, Chain"/>
    <property type="match status" value="1"/>
</dbReference>
<dbReference type="Pfam" id="PF05118">
    <property type="entry name" value="Asp_Arg_Hydrox"/>
    <property type="match status" value="1"/>
</dbReference>
<keyword evidence="6" id="KW-1185">Reference proteome</keyword>
<dbReference type="SUPFAM" id="SSF48452">
    <property type="entry name" value="TPR-like"/>
    <property type="match status" value="1"/>
</dbReference>